<name>A0A9P4W9C3_CURKU</name>
<accession>A0A9P4W9C3</accession>
<comment type="caution">
    <text evidence="2">The sequence shown here is derived from an EMBL/GenBank/DDBJ whole genome shotgun (WGS) entry which is preliminary data.</text>
</comment>
<proteinExistence type="predicted"/>
<keyword evidence="3" id="KW-1185">Reference proteome</keyword>
<evidence type="ECO:0000313" key="2">
    <source>
        <dbReference type="EMBL" id="KAF3006831.1"/>
    </source>
</evidence>
<dbReference type="OrthoDB" id="3801552at2759"/>
<dbReference type="Proteomes" id="UP000801428">
    <property type="component" value="Unassembled WGS sequence"/>
</dbReference>
<sequence>MSLWQTHRNRIRKERRNEIKAPRRAEPFIPRKQHAHRVKVVSEPKPSSASDIKKARSSTDPRPPLQRISDFQKQYNPTLHPPRPVAPATRQEPIRMLNVPQVKSPVQAQKQQRRPANKYKGKDPVKKLVQNERLRNVLLGKTPKPRKDPARMVLRVAGRKEFR</sequence>
<feature type="region of interest" description="Disordered" evidence="1">
    <location>
        <begin position="1"/>
        <end position="163"/>
    </location>
</feature>
<dbReference type="EMBL" id="SWKU01000005">
    <property type="protein sequence ID" value="KAF3006831.1"/>
    <property type="molecule type" value="Genomic_DNA"/>
</dbReference>
<evidence type="ECO:0000313" key="3">
    <source>
        <dbReference type="Proteomes" id="UP000801428"/>
    </source>
</evidence>
<feature type="compositionally biased region" description="Basic and acidic residues" evidence="1">
    <location>
        <begin position="15"/>
        <end position="26"/>
    </location>
</feature>
<evidence type="ECO:0000256" key="1">
    <source>
        <dbReference type="SAM" id="MobiDB-lite"/>
    </source>
</evidence>
<protein>
    <submittedName>
        <fullName evidence="2">Uncharacterized protein</fullName>
    </submittedName>
</protein>
<organism evidence="2 3">
    <name type="scientific">Curvularia kusanoi</name>
    <name type="common">Cochliobolus kusanoi</name>
    <dbReference type="NCBI Taxonomy" id="90978"/>
    <lineage>
        <taxon>Eukaryota</taxon>
        <taxon>Fungi</taxon>
        <taxon>Dikarya</taxon>
        <taxon>Ascomycota</taxon>
        <taxon>Pezizomycotina</taxon>
        <taxon>Dothideomycetes</taxon>
        <taxon>Pleosporomycetidae</taxon>
        <taxon>Pleosporales</taxon>
        <taxon>Pleosporineae</taxon>
        <taxon>Pleosporaceae</taxon>
        <taxon>Curvularia</taxon>
    </lineage>
</organism>
<dbReference type="AlphaFoldDB" id="A0A9P4W9C3"/>
<gene>
    <name evidence="2" type="ORF">E8E13_010632</name>
</gene>
<reference evidence="2" key="1">
    <citation type="submission" date="2019-04" db="EMBL/GenBank/DDBJ databases">
        <title>Sequencing of skin fungus with MAO and IRED activity.</title>
        <authorList>
            <person name="Marsaioli A.J."/>
            <person name="Bonatto J.M.C."/>
            <person name="Reis Junior O."/>
        </authorList>
    </citation>
    <scope>NUCLEOTIDE SEQUENCE</scope>
    <source>
        <strain evidence="2">30M1</strain>
    </source>
</reference>
<feature type="compositionally biased region" description="Basic and acidic residues" evidence="1">
    <location>
        <begin position="120"/>
        <end position="135"/>
    </location>
</feature>